<feature type="domain" description="DUF8173" evidence="3">
    <location>
        <begin position="239"/>
        <end position="388"/>
    </location>
</feature>
<keyword evidence="5" id="KW-1185">Reference proteome</keyword>
<dbReference type="AlphaFoldDB" id="A0A3S9B4P3"/>
<sequence length="406" mass="42365">MLLEVAGAKSERVVKQLPWISASGALLCLGLLVAGAAHAQEGPIDVGGDRFISMSSVDTSAGSTRDMFAAGFSTRVSARVEGDLHAIGFDVELDGPVGADLYAAGFSVEIDAPVGSDLTASAGDLELRSGAEVEGNARITAGSARLDGPIAGSLMATAGSLQLNGTIAGDAHLAAGAIAFGKEARIGGTLTYSAPKPIDIPSSVVPSERVRYEKLLPGMMDEMRSRLHEPFREIWPSILSVLAFFVLTIAFLVLVAAIAHAFAPRTTDTLRAQTVRHPFRSILLGGLGLSMLIGLIPVSAMTLVGIPLIPIVVLSILVVWVVGYLLGVHALTWSIAHAFSSAPTRPLGQLFRLTIGLICLALLNFIPFLGWLANLTVIFLGLGALMQYGAERVSRAPSETAPGEPT</sequence>
<reference evidence="4 5" key="1">
    <citation type="submission" date="2018-09" db="EMBL/GenBank/DDBJ databases">
        <title>Marinorhizobium profundi gen. nov., sp. nov., isolated from a deep-sea sediment sample from the New Britain Trench and proposal of Marinorhizobiaceae fam. nov. in the order Rhizobiales of the class Alphaproteobacteria.</title>
        <authorList>
            <person name="Cao J."/>
        </authorList>
    </citation>
    <scope>NUCLEOTIDE SEQUENCE [LARGE SCALE GENOMIC DNA]</scope>
    <source>
        <strain evidence="4 5">WS11</strain>
    </source>
</reference>
<evidence type="ECO:0000313" key="4">
    <source>
        <dbReference type="EMBL" id="AZN71894.1"/>
    </source>
</evidence>
<keyword evidence="1" id="KW-0812">Transmembrane</keyword>
<dbReference type="EMBL" id="CP032509">
    <property type="protein sequence ID" value="AZN71894.1"/>
    <property type="molecule type" value="Genomic_DNA"/>
</dbReference>
<feature type="signal peptide" evidence="2">
    <location>
        <begin position="1"/>
        <end position="39"/>
    </location>
</feature>
<name>A0A3S9B4P3_9HYPH</name>
<evidence type="ECO:0000256" key="2">
    <source>
        <dbReference type="SAM" id="SignalP"/>
    </source>
</evidence>
<feature type="transmembrane region" description="Helical" evidence="1">
    <location>
        <begin position="312"/>
        <end position="335"/>
    </location>
</feature>
<accession>A0A3S9B4P3</accession>
<organism evidence="4 5">
    <name type="scientific">Georhizobium profundi</name>
    <dbReference type="NCBI Taxonomy" id="2341112"/>
    <lineage>
        <taxon>Bacteria</taxon>
        <taxon>Pseudomonadati</taxon>
        <taxon>Pseudomonadota</taxon>
        <taxon>Alphaproteobacteria</taxon>
        <taxon>Hyphomicrobiales</taxon>
        <taxon>Rhizobiaceae</taxon>
        <taxon>Georhizobium</taxon>
    </lineage>
</organism>
<feature type="transmembrane region" description="Helical" evidence="1">
    <location>
        <begin position="347"/>
        <end position="366"/>
    </location>
</feature>
<proteinExistence type="predicted"/>
<evidence type="ECO:0000313" key="5">
    <source>
        <dbReference type="Proteomes" id="UP000268192"/>
    </source>
</evidence>
<gene>
    <name evidence="4" type="ORF">D5400_11975</name>
</gene>
<feature type="transmembrane region" description="Helical" evidence="1">
    <location>
        <begin position="234"/>
        <end position="262"/>
    </location>
</feature>
<feature type="chain" id="PRO_5019523431" description="DUF8173 domain-containing protein" evidence="2">
    <location>
        <begin position="40"/>
        <end position="406"/>
    </location>
</feature>
<dbReference type="Proteomes" id="UP000268192">
    <property type="component" value="Chromosome"/>
</dbReference>
<evidence type="ECO:0000259" key="3">
    <source>
        <dbReference type="Pfam" id="PF26514"/>
    </source>
</evidence>
<keyword evidence="2" id="KW-0732">Signal</keyword>
<dbReference type="KEGG" id="abaw:D5400_11975"/>
<evidence type="ECO:0000256" key="1">
    <source>
        <dbReference type="SAM" id="Phobius"/>
    </source>
</evidence>
<keyword evidence="1" id="KW-1133">Transmembrane helix</keyword>
<protein>
    <recommendedName>
        <fullName evidence="3">DUF8173 domain-containing protein</fullName>
    </recommendedName>
</protein>
<feature type="transmembrane region" description="Helical" evidence="1">
    <location>
        <begin position="282"/>
        <end position="306"/>
    </location>
</feature>
<keyword evidence="1" id="KW-0472">Membrane</keyword>
<dbReference type="Pfam" id="PF26514">
    <property type="entry name" value="DUF8173"/>
    <property type="match status" value="1"/>
</dbReference>
<dbReference type="InterPro" id="IPR058486">
    <property type="entry name" value="DUF8173"/>
</dbReference>